<evidence type="ECO:0000256" key="3">
    <source>
        <dbReference type="ARBA" id="ARBA00013194"/>
    </source>
</evidence>
<gene>
    <name evidence="10" type="primary">MIP</name>
    <name evidence="11" type="ORF">C4B63_4g508</name>
</gene>
<evidence type="ECO:0000256" key="4">
    <source>
        <dbReference type="ARBA" id="ARBA00022729"/>
    </source>
</evidence>
<feature type="chain" id="PRO_5033226259" description="peptidylprolyl isomerase" evidence="8">
    <location>
        <begin position="29"/>
        <end position="196"/>
    </location>
</feature>
<dbReference type="VEuPathDB" id="TriTrypDB:TcCLB.508897.110"/>
<evidence type="ECO:0000313" key="11">
    <source>
        <dbReference type="EMBL" id="PWV01351.1"/>
    </source>
</evidence>
<evidence type="ECO:0000256" key="6">
    <source>
        <dbReference type="ARBA" id="ARBA00023235"/>
    </source>
</evidence>
<dbReference type="VEuPathDB" id="TriTrypDB:TcCL_NonESM01613"/>
<evidence type="ECO:0000256" key="1">
    <source>
        <dbReference type="ARBA" id="ARBA00000971"/>
    </source>
</evidence>
<feature type="domain" description="PPIase FKBP-type" evidence="9">
    <location>
        <begin position="85"/>
        <end position="171"/>
    </location>
</feature>
<dbReference type="GO" id="GO:0003755">
    <property type="term" value="F:peptidyl-prolyl cis-trans isomerase activity"/>
    <property type="evidence" value="ECO:0007669"/>
    <property type="project" value="UniProtKB-KW"/>
</dbReference>
<dbReference type="SUPFAM" id="SSF54534">
    <property type="entry name" value="FKBP-like"/>
    <property type="match status" value="1"/>
</dbReference>
<feature type="signal peptide" evidence="8">
    <location>
        <begin position="1"/>
        <end position="28"/>
    </location>
</feature>
<evidence type="ECO:0000259" key="9">
    <source>
        <dbReference type="PROSITE" id="PS50059"/>
    </source>
</evidence>
<dbReference type="VEuPathDB" id="TriTrypDB:C3747_18g361"/>
<dbReference type="PANTHER" id="PTHR43811:SF19">
    <property type="entry name" value="39 KDA FK506-BINDING NUCLEAR PROTEIN"/>
    <property type="match status" value="1"/>
</dbReference>
<organism evidence="10">
    <name type="scientific">Trypanosoma cruzi</name>
    <dbReference type="NCBI Taxonomy" id="5693"/>
    <lineage>
        <taxon>Eukaryota</taxon>
        <taxon>Discoba</taxon>
        <taxon>Euglenozoa</taxon>
        <taxon>Kinetoplastea</taxon>
        <taxon>Metakinetoplastina</taxon>
        <taxon>Trypanosomatida</taxon>
        <taxon>Trypanosomatidae</taxon>
        <taxon>Trypanosoma</taxon>
        <taxon>Schizotrypanum</taxon>
    </lineage>
</organism>
<accession>A0A0H4SL42</accession>
<dbReference type="EC" id="5.2.1.8" evidence="3 7"/>
<protein>
    <recommendedName>
        <fullName evidence="3 7">peptidylprolyl isomerase</fullName>
        <ecNumber evidence="3 7">5.2.1.8</ecNumber>
    </recommendedName>
</protein>
<dbReference type="InterPro" id="IPR001179">
    <property type="entry name" value="PPIase_FKBP_dom"/>
</dbReference>
<proteinExistence type="inferred from homology"/>
<keyword evidence="4 8" id="KW-0732">Signal</keyword>
<evidence type="ECO:0000313" key="12">
    <source>
        <dbReference type="Proteomes" id="UP000246121"/>
    </source>
</evidence>
<dbReference type="Proteomes" id="UP000246121">
    <property type="component" value="Unassembled WGS sequence"/>
</dbReference>
<dbReference type="PROSITE" id="PS51257">
    <property type="entry name" value="PROKAR_LIPOPROTEIN"/>
    <property type="match status" value="1"/>
</dbReference>
<dbReference type="PANTHER" id="PTHR43811">
    <property type="entry name" value="FKBP-TYPE PEPTIDYL-PROLYL CIS-TRANS ISOMERASE FKPA"/>
    <property type="match status" value="1"/>
</dbReference>
<dbReference type="Pfam" id="PF00254">
    <property type="entry name" value="FKBP_C"/>
    <property type="match status" value="1"/>
</dbReference>
<dbReference type="VEuPathDB" id="TriTrypDB:C4B63_4g508"/>
<comment type="catalytic activity">
    <reaction evidence="1 7">
        <text>[protein]-peptidylproline (omega=180) = [protein]-peptidylproline (omega=0)</text>
        <dbReference type="Rhea" id="RHEA:16237"/>
        <dbReference type="Rhea" id="RHEA-COMP:10747"/>
        <dbReference type="Rhea" id="RHEA-COMP:10748"/>
        <dbReference type="ChEBI" id="CHEBI:83833"/>
        <dbReference type="ChEBI" id="CHEBI:83834"/>
        <dbReference type="EC" id="5.2.1.8"/>
    </reaction>
</comment>
<dbReference type="VEuPathDB" id="TriTrypDB:BCY84_18529"/>
<evidence type="ECO:0000256" key="5">
    <source>
        <dbReference type="ARBA" id="ARBA00023110"/>
    </source>
</evidence>
<dbReference type="PROSITE" id="PS50059">
    <property type="entry name" value="FKBP_PPIASE"/>
    <property type="match status" value="1"/>
</dbReference>
<evidence type="ECO:0000313" key="10">
    <source>
        <dbReference type="EMBL" id="AKP92842.1"/>
    </source>
</evidence>
<dbReference type="FunFam" id="3.10.50.40:FF:000045">
    <property type="entry name" value="Peptidyl-prolyl cis-trans isomerase"/>
    <property type="match status" value="1"/>
</dbReference>
<evidence type="ECO:0000256" key="2">
    <source>
        <dbReference type="ARBA" id="ARBA00006577"/>
    </source>
</evidence>
<dbReference type="Gene3D" id="3.10.50.40">
    <property type="match status" value="1"/>
</dbReference>
<name>A0A0H4SL42_TRYCR</name>
<evidence type="ECO:0000256" key="8">
    <source>
        <dbReference type="SAM" id="SignalP"/>
    </source>
</evidence>
<keyword evidence="5 7" id="KW-0697">Rotamase</keyword>
<reference evidence="10" key="1">
    <citation type="submission" date="2015-05" db="EMBL/GenBank/DDBJ databases">
        <title>Assessing the importance of the macrophage infectivity potentiatior (MIP) during cell infection by Trypanosoma cruzi.</title>
        <authorList>
            <person name="Rampazzo R.C.P."/>
            <person name="da Rocha J.L."/>
            <person name="Pinho R.E.G.G."/>
            <person name="Yamamoto F.C."/>
            <person name="Dallabona A.C."/>
            <person name="Umaki A.C.S."/>
            <person name="Biondo C.A."/>
            <person name="Probst C.M."/>
            <person name="Krieger M.A."/>
            <person name="Fragoso S.P."/>
            <person name="Pavoni D.P."/>
        </authorList>
    </citation>
    <scope>NUCLEOTIDE SEQUENCE</scope>
    <source>
        <strain evidence="10">Dm28c</strain>
    </source>
</reference>
<dbReference type="InterPro" id="IPR046357">
    <property type="entry name" value="PPIase_dom_sf"/>
</dbReference>
<dbReference type="AlphaFoldDB" id="A0A0H4SL42"/>
<sequence length="196" mass="22161">MHRENYFPKMAFCLLGVLFLSCITSVQTVSGDAASHEERMNNYRKRVGRLFMEQKAAQPDAVKLPSGLVFQRIARGSGKRAPAIDDKCEVHYTGRLRDGTVFDSSRERGKPTTFRPNEVIKGWTEALQLMREGDRWRLFIPYDLAYGVTGGGGKIPPYSPLEFDVELISIKDGGKGRTAEEVDEILRKAEEDREDM</sequence>
<evidence type="ECO:0000256" key="7">
    <source>
        <dbReference type="PROSITE-ProRule" id="PRU00277"/>
    </source>
</evidence>
<dbReference type="VEuPathDB" id="TriTrypDB:TcG_00148"/>
<dbReference type="EMBL" id="KR920350">
    <property type="protein sequence ID" value="AKP92842.1"/>
    <property type="molecule type" value="Genomic_DNA"/>
</dbReference>
<reference evidence="11 12" key="2">
    <citation type="journal article" date="2018" name="Microb. Genom.">
        <title>Expanding an expanded genome: long-read sequencing of Trypanosoma cruzi.</title>
        <authorList>
            <person name="Berna L."/>
            <person name="Rodriguez M."/>
            <person name="Chiribao M.L."/>
            <person name="Parodi-Talice A."/>
            <person name="Pita S."/>
            <person name="Rijo G."/>
            <person name="Alvarez-Valin F."/>
            <person name="Robello C."/>
        </authorList>
    </citation>
    <scope>NUCLEOTIDE SEQUENCE [LARGE SCALE GENOMIC DNA]</scope>
    <source>
        <strain evidence="11 12">Dm28c</strain>
    </source>
</reference>
<comment type="similarity">
    <text evidence="2">Belongs to the FKBP-type PPIase family.</text>
</comment>
<keyword evidence="6 7" id="KW-0413">Isomerase</keyword>
<dbReference type="VEuPathDB" id="TriTrypDB:TcBrA4_0086400"/>
<dbReference type="EMBL" id="PRFA01000004">
    <property type="protein sequence ID" value="PWV01351.1"/>
    <property type="molecule type" value="Genomic_DNA"/>
</dbReference>